<dbReference type="EMBL" id="MAQB02000001">
    <property type="protein sequence ID" value="OFJ49071.1"/>
    <property type="molecule type" value="Genomic_DNA"/>
</dbReference>
<feature type="modified residue" description="Phosphohistidine" evidence="2">
    <location>
        <position position="74"/>
    </location>
</feature>
<evidence type="ECO:0000313" key="5">
    <source>
        <dbReference type="Proteomes" id="UP000092634"/>
    </source>
</evidence>
<gene>
    <name evidence="4" type="ORF">BA896_009380</name>
</gene>
<accession>A0A1E8PSC4</accession>
<feature type="domain" description="HPt" evidence="3">
    <location>
        <begin position="35"/>
        <end position="124"/>
    </location>
</feature>
<evidence type="ECO:0000256" key="1">
    <source>
        <dbReference type="ARBA" id="ARBA00023012"/>
    </source>
</evidence>
<dbReference type="Proteomes" id="UP000092634">
    <property type="component" value="Unassembled WGS sequence"/>
</dbReference>
<dbReference type="GO" id="GO:0000160">
    <property type="term" value="P:phosphorelay signal transduction system"/>
    <property type="evidence" value="ECO:0007669"/>
    <property type="project" value="UniProtKB-KW"/>
</dbReference>
<protein>
    <submittedName>
        <fullName evidence="4">Sensor/response regulator hybrid protein</fullName>
    </submittedName>
</protein>
<evidence type="ECO:0000313" key="4">
    <source>
        <dbReference type="EMBL" id="OFJ49071.1"/>
    </source>
</evidence>
<dbReference type="GO" id="GO:0004672">
    <property type="term" value="F:protein kinase activity"/>
    <property type="evidence" value="ECO:0007669"/>
    <property type="project" value="UniProtKB-ARBA"/>
</dbReference>
<keyword evidence="2" id="KW-0597">Phosphoprotein</keyword>
<dbReference type="AlphaFoldDB" id="A0A1E8PSC4"/>
<dbReference type="Gene3D" id="1.20.120.160">
    <property type="entry name" value="HPT domain"/>
    <property type="match status" value="1"/>
</dbReference>
<dbReference type="SUPFAM" id="SSF47226">
    <property type="entry name" value="Histidine-containing phosphotransfer domain, HPT domain"/>
    <property type="match status" value="1"/>
</dbReference>
<name>A0A1E8PSC4_9BURK</name>
<proteinExistence type="predicted"/>
<dbReference type="Pfam" id="PF01627">
    <property type="entry name" value="Hpt"/>
    <property type="match status" value="1"/>
</dbReference>
<dbReference type="InterPro" id="IPR036641">
    <property type="entry name" value="HPT_dom_sf"/>
</dbReference>
<evidence type="ECO:0000259" key="3">
    <source>
        <dbReference type="PROSITE" id="PS50894"/>
    </source>
</evidence>
<organism evidence="4 5">
    <name type="scientific">Janthinobacterium lividum</name>
    <dbReference type="NCBI Taxonomy" id="29581"/>
    <lineage>
        <taxon>Bacteria</taxon>
        <taxon>Pseudomonadati</taxon>
        <taxon>Pseudomonadota</taxon>
        <taxon>Betaproteobacteria</taxon>
        <taxon>Burkholderiales</taxon>
        <taxon>Oxalobacteraceae</taxon>
        <taxon>Janthinobacterium</taxon>
    </lineage>
</organism>
<reference evidence="4 5" key="1">
    <citation type="submission" date="2016-10" db="EMBL/GenBank/DDBJ databases">
        <title>Updated version of Genome Assembly of Janthinobacterium lividum ERGS5:01.</title>
        <authorList>
            <person name="Kumar R."/>
            <person name="Acharya V."/>
            <person name="Singh D."/>
        </authorList>
    </citation>
    <scope>NUCLEOTIDE SEQUENCE [LARGE SCALE GENOMIC DNA]</scope>
    <source>
        <strain evidence="4 5">ERGS5:01</strain>
    </source>
</reference>
<evidence type="ECO:0000256" key="2">
    <source>
        <dbReference type="PROSITE-ProRule" id="PRU00110"/>
    </source>
</evidence>
<comment type="caution">
    <text evidence="4">The sequence shown here is derived from an EMBL/GenBank/DDBJ whole genome shotgun (WGS) entry which is preliminary data.</text>
</comment>
<dbReference type="InterPro" id="IPR008207">
    <property type="entry name" value="Sig_transdc_His_kin_Hpt_dom"/>
</dbReference>
<keyword evidence="1" id="KW-0902">Two-component regulatory system</keyword>
<dbReference type="PROSITE" id="PS50894">
    <property type="entry name" value="HPT"/>
    <property type="match status" value="1"/>
</dbReference>
<sequence length="211" mass="22495">MLKPHTTCDDDAALAASDMVRILDVENGLDRIMGDRILYLKILRRFLHDHGTTPCQIRVEFDAGNYASARLKAHTLKGAAGMIGAHHVHSLSATLESALRAQAPDLARQMLQLELAQDQLLGAVSSMLGTPEASHTAAQDVAPDPAAPAIQLLLARLASHLREGDGAAIDILENSASLLAASLGVQAYQEVASAAYEFNFDGALAALLRRR</sequence>